<evidence type="ECO:0000313" key="2">
    <source>
        <dbReference type="EMBL" id="GED97892.1"/>
    </source>
</evidence>
<dbReference type="EMBL" id="BJOU01000001">
    <property type="protein sequence ID" value="GED97892.1"/>
    <property type="molecule type" value="Genomic_DNA"/>
</dbReference>
<gene>
    <name evidence="2" type="ORF">nbrc107697_19310</name>
</gene>
<feature type="transmembrane region" description="Helical" evidence="1">
    <location>
        <begin position="9"/>
        <end position="28"/>
    </location>
</feature>
<proteinExistence type="predicted"/>
<dbReference type="Proteomes" id="UP000444980">
    <property type="component" value="Unassembled WGS sequence"/>
</dbReference>
<feature type="transmembrane region" description="Helical" evidence="1">
    <location>
        <begin position="107"/>
        <end position="133"/>
    </location>
</feature>
<sequence>MSAWMLRGLVMGALTTVAWVLVGVLMTATPTIGTVWKIVALALIVLAAVVWGGYDGIRDARANPDPDDYADLTMVWLKAGFLAAVIAVVIGWIAGMTLVPGMRPAGLFVVLTAGISFLTLLVYVPAFAGVAIGRWLVRRDERKAADAVAVIDEAQAA</sequence>
<feature type="transmembrane region" description="Helical" evidence="1">
    <location>
        <begin position="75"/>
        <end position="95"/>
    </location>
</feature>
<organism evidence="2 3">
    <name type="scientific">Gordonia crocea</name>
    <dbReference type="NCBI Taxonomy" id="589162"/>
    <lineage>
        <taxon>Bacteria</taxon>
        <taxon>Bacillati</taxon>
        <taxon>Actinomycetota</taxon>
        <taxon>Actinomycetes</taxon>
        <taxon>Mycobacteriales</taxon>
        <taxon>Gordoniaceae</taxon>
        <taxon>Gordonia</taxon>
    </lineage>
</organism>
<reference evidence="3" key="1">
    <citation type="submission" date="2019-06" db="EMBL/GenBank/DDBJ databases">
        <title>Gordonia isolated from sludge of a wastewater treatment plant.</title>
        <authorList>
            <person name="Tamura T."/>
            <person name="Aoyama K."/>
            <person name="Kang Y."/>
            <person name="Saito S."/>
            <person name="Akiyama N."/>
            <person name="Yazawa K."/>
            <person name="Gonoi T."/>
            <person name="Mikami Y."/>
        </authorList>
    </citation>
    <scope>NUCLEOTIDE SEQUENCE [LARGE SCALE GENOMIC DNA]</scope>
    <source>
        <strain evidence="3">NBRC 107697</strain>
    </source>
</reference>
<keyword evidence="1" id="KW-0812">Transmembrane</keyword>
<dbReference type="NCBIfam" id="NF037996">
    <property type="entry name" value="B-4DMT"/>
    <property type="match status" value="1"/>
</dbReference>
<dbReference type="RefSeq" id="WP_228460757.1">
    <property type="nucleotide sequence ID" value="NZ_BJOU01000001.1"/>
</dbReference>
<evidence type="ECO:0008006" key="4">
    <source>
        <dbReference type="Google" id="ProtNLM"/>
    </source>
</evidence>
<evidence type="ECO:0000313" key="3">
    <source>
        <dbReference type="Proteomes" id="UP000444980"/>
    </source>
</evidence>
<keyword evidence="1" id="KW-1133">Transmembrane helix</keyword>
<dbReference type="AlphaFoldDB" id="A0A7I9UY87"/>
<accession>A0A7I9UY87</accession>
<dbReference type="InterPro" id="IPR047958">
    <property type="entry name" value="B-4DMT-like"/>
</dbReference>
<keyword evidence="1" id="KW-0472">Membrane</keyword>
<comment type="caution">
    <text evidence="2">The sequence shown here is derived from an EMBL/GenBank/DDBJ whole genome shotgun (WGS) entry which is preliminary data.</text>
</comment>
<keyword evidence="3" id="KW-1185">Reference proteome</keyword>
<feature type="transmembrane region" description="Helical" evidence="1">
    <location>
        <begin position="34"/>
        <end position="54"/>
    </location>
</feature>
<protein>
    <recommendedName>
        <fullName evidence="4">Transmembrane protein</fullName>
    </recommendedName>
</protein>
<evidence type="ECO:0000256" key="1">
    <source>
        <dbReference type="SAM" id="Phobius"/>
    </source>
</evidence>
<name>A0A7I9UY87_9ACTN</name>